<comment type="caution">
    <text evidence="14">The sequence shown here is derived from an EMBL/GenBank/DDBJ whole genome shotgun (WGS) entry which is preliminary data.</text>
</comment>
<dbReference type="Gene3D" id="3.40.470.10">
    <property type="entry name" value="Uracil-DNA glycosylase-like domain"/>
    <property type="match status" value="1"/>
</dbReference>
<feature type="region of interest" description="Disordered" evidence="12">
    <location>
        <begin position="55"/>
        <end position="109"/>
    </location>
</feature>
<dbReference type="PANTHER" id="PTHR33693">
    <property type="entry name" value="TYPE-5 URACIL-DNA GLYCOSYLASE"/>
    <property type="match status" value="1"/>
</dbReference>
<name>A0ABP8N891_9BACT</name>
<sequence length="308" mass="33133">MSDKILPPLDRDQLIMQAAALANHLARAGVQWMPRPNLDTVQTLKSRFEAASATSSVDNAASSVAQNARPPVVDSGGTPSGGAAAAPSPPPPTQPPPRRPALSPMLVGEAGKPYPGVSLPVAQRESELAALASEVAACQRCPQLVRCRTQTVFGEGNAAARVVFFGEGPGADEDRSGRPFVGKAGQLLTKMIQACKFSREEVYILNTVKCRPPGNRNPEPEEIANCRPYFEKQIELIRPEYIVCLGAVSGQALLDSKLSVGRLRGQFHPYFDSKVIVTYHPAYLLRNPAAKKAAWEDLQMMLRDAGLI</sequence>
<evidence type="ECO:0000256" key="3">
    <source>
        <dbReference type="ARBA" id="ARBA00012030"/>
    </source>
</evidence>
<keyword evidence="7" id="KW-0227">DNA damage</keyword>
<keyword evidence="9" id="KW-0408">Iron</keyword>
<keyword evidence="6" id="KW-0479">Metal-binding</keyword>
<keyword evidence="10" id="KW-0411">Iron-sulfur</keyword>
<evidence type="ECO:0000256" key="1">
    <source>
        <dbReference type="ARBA" id="ARBA00001400"/>
    </source>
</evidence>
<keyword evidence="15" id="KW-1185">Reference proteome</keyword>
<dbReference type="NCBIfam" id="TIGR00758">
    <property type="entry name" value="UDG_fam4"/>
    <property type="match status" value="1"/>
</dbReference>
<evidence type="ECO:0000313" key="14">
    <source>
        <dbReference type="EMBL" id="GAA4460919.1"/>
    </source>
</evidence>
<dbReference type="RefSeq" id="WP_345325309.1">
    <property type="nucleotide sequence ID" value="NZ_BAABGA010000054.1"/>
</dbReference>
<evidence type="ECO:0000256" key="10">
    <source>
        <dbReference type="ARBA" id="ARBA00023014"/>
    </source>
</evidence>
<evidence type="ECO:0000256" key="11">
    <source>
        <dbReference type="ARBA" id="ARBA00023204"/>
    </source>
</evidence>
<feature type="compositionally biased region" description="Pro residues" evidence="12">
    <location>
        <begin position="87"/>
        <end position="99"/>
    </location>
</feature>
<dbReference type="InterPro" id="IPR005273">
    <property type="entry name" value="Ura-DNA_glyco_family4"/>
</dbReference>
<dbReference type="EC" id="3.2.2.27" evidence="3"/>
<dbReference type="Pfam" id="PF03167">
    <property type="entry name" value="UDG"/>
    <property type="match status" value="1"/>
</dbReference>
<keyword evidence="5" id="KW-0004">4Fe-4S</keyword>
<evidence type="ECO:0000256" key="6">
    <source>
        <dbReference type="ARBA" id="ARBA00022723"/>
    </source>
</evidence>
<reference evidence="15" key="1">
    <citation type="journal article" date="2019" name="Int. J. Syst. Evol. Microbiol.">
        <title>The Global Catalogue of Microorganisms (GCM) 10K type strain sequencing project: providing services to taxonomists for standard genome sequencing and annotation.</title>
        <authorList>
            <consortium name="The Broad Institute Genomics Platform"/>
            <consortium name="The Broad Institute Genome Sequencing Center for Infectious Disease"/>
            <person name="Wu L."/>
            <person name="Ma J."/>
        </authorList>
    </citation>
    <scope>NUCLEOTIDE SEQUENCE [LARGE SCALE GENOMIC DNA]</scope>
    <source>
        <strain evidence="15">JCM 17759</strain>
    </source>
</reference>
<feature type="domain" description="Uracil-DNA glycosylase-like" evidence="13">
    <location>
        <begin position="153"/>
        <end position="299"/>
    </location>
</feature>
<comment type="catalytic activity">
    <reaction evidence="1">
        <text>Hydrolyzes single-stranded DNA or mismatched double-stranded DNA and polynucleotides, releasing free uracil.</text>
        <dbReference type="EC" id="3.2.2.27"/>
    </reaction>
</comment>
<feature type="compositionally biased region" description="Polar residues" evidence="12">
    <location>
        <begin position="55"/>
        <end position="66"/>
    </location>
</feature>
<evidence type="ECO:0000256" key="2">
    <source>
        <dbReference type="ARBA" id="ARBA00006521"/>
    </source>
</evidence>
<evidence type="ECO:0000256" key="7">
    <source>
        <dbReference type="ARBA" id="ARBA00022763"/>
    </source>
</evidence>
<dbReference type="Proteomes" id="UP001500840">
    <property type="component" value="Unassembled WGS sequence"/>
</dbReference>
<dbReference type="PANTHER" id="PTHR33693:SF1">
    <property type="entry name" value="TYPE-4 URACIL-DNA GLYCOSYLASE"/>
    <property type="match status" value="1"/>
</dbReference>
<dbReference type="InterPro" id="IPR051536">
    <property type="entry name" value="UDG_Type-4/5"/>
</dbReference>
<dbReference type="EMBL" id="BAABGA010000054">
    <property type="protein sequence ID" value="GAA4460919.1"/>
    <property type="molecule type" value="Genomic_DNA"/>
</dbReference>
<keyword evidence="8" id="KW-0378">Hydrolase</keyword>
<protein>
    <recommendedName>
        <fullName evidence="4">Type-4 uracil-DNA glycosylase</fullName>
        <ecNumber evidence="3">3.2.2.27</ecNumber>
    </recommendedName>
</protein>
<organism evidence="14 15">
    <name type="scientific">Novipirellula rosea</name>
    <dbReference type="NCBI Taxonomy" id="1031540"/>
    <lineage>
        <taxon>Bacteria</taxon>
        <taxon>Pseudomonadati</taxon>
        <taxon>Planctomycetota</taxon>
        <taxon>Planctomycetia</taxon>
        <taxon>Pirellulales</taxon>
        <taxon>Pirellulaceae</taxon>
        <taxon>Novipirellula</taxon>
    </lineage>
</organism>
<evidence type="ECO:0000256" key="12">
    <source>
        <dbReference type="SAM" id="MobiDB-lite"/>
    </source>
</evidence>
<keyword evidence="11" id="KW-0234">DNA repair</keyword>
<proteinExistence type="inferred from homology"/>
<comment type="similarity">
    <text evidence="2">Belongs to the uracil-DNA glycosylase (UDG) superfamily. Type 4 (UDGa) family.</text>
</comment>
<evidence type="ECO:0000256" key="5">
    <source>
        <dbReference type="ARBA" id="ARBA00022485"/>
    </source>
</evidence>
<dbReference type="SMART" id="SM00986">
    <property type="entry name" value="UDG"/>
    <property type="match status" value="1"/>
</dbReference>
<evidence type="ECO:0000256" key="4">
    <source>
        <dbReference type="ARBA" id="ARBA00019403"/>
    </source>
</evidence>
<dbReference type="InterPro" id="IPR036895">
    <property type="entry name" value="Uracil-DNA_glycosylase-like_sf"/>
</dbReference>
<evidence type="ECO:0000313" key="15">
    <source>
        <dbReference type="Proteomes" id="UP001500840"/>
    </source>
</evidence>
<dbReference type="SMART" id="SM00987">
    <property type="entry name" value="UreE_C"/>
    <property type="match status" value="1"/>
</dbReference>
<evidence type="ECO:0000259" key="13">
    <source>
        <dbReference type="SMART" id="SM00986"/>
    </source>
</evidence>
<dbReference type="InterPro" id="IPR005122">
    <property type="entry name" value="Uracil-DNA_glycosylase-like"/>
</dbReference>
<evidence type="ECO:0000256" key="9">
    <source>
        <dbReference type="ARBA" id="ARBA00023004"/>
    </source>
</evidence>
<evidence type="ECO:0000256" key="8">
    <source>
        <dbReference type="ARBA" id="ARBA00022801"/>
    </source>
</evidence>
<gene>
    <name evidence="14" type="ORF">GCM10023156_42530</name>
</gene>
<dbReference type="SUPFAM" id="SSF52141">
    <property type="entry name" value="Uracil-DNA glycosylase-like"/>
    <property type="match status" value="1"/>
</dbReference>
<feature type="compositionally biased region" description="Low complexity" evidence="12">
    <location>
        <begin position="75"/>
        <end position="86"/>
    </location>
</feature>
<accession>A0ABP8N891</accession>
<dbReference type="CDD" id="cd10030">
    <property type="entry name" value="UDG-F4_TTUDGA_SPO1dp_like"/>
    <property type="match status" value="1"/>
</dbReference>